<gene>
    <name evidence="1" type="ORF">NDI37_10095</name>
</gene>
<dbReference type="Proteomes" id="UP001442494">
    <property type="component" value="Unassembled WGS sequence"/>
</dbReference>
<protein>
    <recommendedName>
        <fullName evidence="3">Thylakoid-associated protein</fullName>
    </recommendedName>
</protein>
<evidence type="ECO:0008006" key="3">
    <source>
        <dbReference type="Google" id="ProtNLM"/>
    </source>
</evidence>
<sequence>MDWANNFEQFTRQLSELQSGIFKSWTSTMPTMQGFNTPNYRETFEKTLKFQEEVLTSSLQFQALVARLSIETQKQLWDAYFNTMRNTQLKKSE</sequence>
<accession>A0ABV0JNY0</accession>
<comment type="caution">
    <text evidence="1">The sequence shown here is derived from an EMBL/GenBank/DDBJ whole genome shotgun (WGS) entry which is preliminary data.</text>
</comment>
<name>A0ABV0JNY0_9CYAN</name>
<evidence type="ECO:0000313" key="2">
    <source>
        <dbReference type="Proteomes" id="UP001442494"/>
    </source>
</evidence>
<proteinExistence type="predicted"/>
<evidence type="ECO:0000313" key="1">
    <source>
        <dbReference type="EMBL" id="MEP0864819.1"/>
    </source>
</evidence>
<dbReference type="EMBL" id="JAMPKK010000017">
    <property type="protein sequence ID" value="MEP0864819.1"/>
    <property type="molecule type" value="Genomic_DNA"/>
</dbReference>
<organism evidence="1 2">
    <name type="scientific">Funiculus sociatus GB2-A5</name>
    <dbReference type="NCBI Taxonomy" id="2933946"/>
    <lineage>
        <taxon>Bacteria</taxon>
        <taxon>Bacillati</taxon>
        <taxon>Cyanobacteriota</taxon>
        <taxon>Cyanophyceae</taxon>
        <taxon>Coleofasciculales</taxon>
        <taxon>Coleofasciculaceae</taxon>
        <taxon>Funiculus</taxon>
    </lineage>
</organism>
<keyword evidence="2" id="KW-1185">Reference proteome</keyword>
<dbReference type="RefSeq" id="WP_190423611.1">
    <property type="nucleotide sequence ID" value="NZ_JAMPKK010000017.1"/>
</dbReference>
<reference evidence="1 2" key="1">
    <citation type="submission" date="2022-04" db="EMBL/GenBank/DDBJ databases">
        <title>Positive selection, recombination, and allopatry shape intraspecific diversity of widespread and dominant cyanobacteria.</title>
        <authorList>
            <person name="Wei J."/>
            <person name="Shu W."/>
            <person name="Hu C."/>
        </authorList>
    </citation>
    <scope>NUCLEOTIDE SEQUENCE [LARGE SCALE GENOMIC DNA]</scope>
    <source>
        <strain evidence="1 2">GB2-A5</strain>
    </source>
</reference>